<name>A0A0K2UC42_LEPSM</name>
<feature type="compositionally biased region" description="Polar residues" evidence="1">
    <location>
        <begin position="117"/>
        <end position="126"/>
    </location>
</feature>
<accession>A0A0K2UC42</accession>
<feature type="region of interest" description="Disordered" evidence="1">
    <location>
        <begin position="102"/>
        <end position="140"/>
    </location>
</feature>
<dbReference type="EMBL" id="HACA01018447">
    <property type="protein sequence ID" value="CDW35808.1"/>
    <property type="molecule type" value="Transcribed_RNA"/>
</dbReference>
<reference evidence="2" key="1">
    <citation type="submission" date="2014-05" db="EMBL/GenBank/DDBJ databases">
        <authorList>
            <person name="Chronopoulou M."/>
        </authorList>
    </citation>
    <scope>NUCLEOTIDE SEQUENCE</scope>
    <source>
        <tissue evidence="2">Whole organism</tissue>
    </source>
</reference>
<sequence length="353" mass="41158">MRRRKGLNNRRRRRQHVNEDKIFRNQEMIKKILKNKPLILLEKLHLPIKVSCNSNTHNNLRLKSGPCWNPFVLLKKLSLDVKVRTVSLNNVNSNHLHADVHRDPIVPNEKYMRNKKQNPLSSTTTTDKSDENDSTPISKDSQILNQNAQNILYSKHLDMIKYVVSLVNSHCVIHKIREIRKNIANDTLLNPLYVRNLCMGLLLIESCGLYKTILSITLRNWNEAINVGNRALIISVYVPDNLQETKIVLRCKYLIKLIHSFIKIRPVIFPISSNNAPLFPSETNGEIMKDFEKPMVLLRQILLEFDINNYFYFHIELLTPRTLRNFFIQVLDSIKESSPKNNDIVPILLQMTN</sequence>
<organism evidence="2">
    <name type="scientific">Lepeophtheirus salmonis</name>
    <name type="common">Salmon louse</name>
    <name type="synonym">Caligus salmonis</name>
    <dbReference type="NCBI Taxonomy" id="72036"/>
    <lineage>
        <taxon>Eukaryota</taxon>
        <taxon>Metazoa</taxon>
        <taxon>Ecdysozoa</taxon>
        <taxon>Arthropoda</taxon>
        <taxon>Crustacea</taxon>
        <taxon>Multicrustacea</taxon>
        <taxon>Hexanauplia</taxon>
        <taxon>Copepoda</taxon>
        <taxon>Siphonostomatoida</taxon>
        <taxon>Caligidae</taxon>
        <taxon>Lepeophtheirus</taxon>
    </lineage>
</organism>
<dbReference type="AlphaFoldDB" id="A0A0K2UC42"/>
<evidence type="ECO:0000313" key="2">
    <source>
        <dbReference type="EMBL" id="CDW35808.1"/>
    </source>
</evidence>
<proteinExistence type="predicted"/>
<protein>
    <submittedName>
        <fullName evidence="2">Uncharacterized protein</fullName>
    </submittedName>
</protein>
<evidence type="ECO:0000256" key="1">
    <source>
        <dbReference type="SAM" id="MobiDB-lite"/>
    </source>
</evidence>